<feature type="domain" description="FLYWCH-type" evidence="4">
    <location>
        <begin position="41"/>
        <end position="96"/>
    </location>
</feature>
<dbReference type="AlphaFoldDB" id="A0ABD2KRA7"/>
<evidence type="ECO:0000259" key="4">
    <source>
        <dbReference type="Pfam" id="PF04500"/>
    </source>
</evidence>
<evidence type="ECO:0000313" key="6">
    <source>
        <dbReference type="Proteomes" id="UP001620626"/>
    </source>
</evidence>
<name>A0ABD2KRA7_9BILA</name>
<dbReference type="EMBL" id="JBICBT010000684">
    <property type="protein sequence ID" value="KAL3105487.1"/>
    <property type="molecule type" value="Genomic_DNA"/>
</dbReference>
<dbReference type="Proteomes" id="UP001620626">
    <property type="component" value="Unassembled WGS sequence"/>
</dbReference>
<dbReference type="Pfam" id="PF04500">
    <property type="entry name" value="FLYWCH"/>
    <property type="match status" value="1"/>
</dbReference>
<keyword evidence="6" id="KW-1185">Reference proteome</keyword>
<protein>
    <recommendedName>
        <fullName evidence="4">FLYWCH-type domain-containing protein</fullName>
    </recommendedName>
</protein>
<evidence type="ECO:0000256" key="3">
    <source>
        <dbReference type="ARBA" id="ARBA00022833"/>
    </source>
</evidence>
<evidence type="ECO:0000256" key="1">
    <source>
        <dbReference type="ARBA" id="ARBA00022723"/>
    </source>
</evidence>
<dbReference type="GO" id="GO:0008270">
    <property type="term" value="F:zinc ion binding"/>
    <property type="evidence" value="ECO:0007669"/>
    <property type="project" value="UniProtKB-KW"/>
</dbReference>
<dbReference type="Gene3D" id="2.20.25.240">
    <property type="match status" value="1"/>
</dbReference>
<keyword evidence="2" id="KW-0863">Zinc-finger</keyword>
<comment type="caution">
    <text evidence="5">The sequence shown here is derived from an EMBL/GenBank/DDBJ whole genome shotgun (WGS) entry which is preliminary data.</text>
</comment>
<evidence type="ECO:0000313" key="5">
    <source>
        <dbReference type="EMBL" id="KAL3105487.1"/>
    </source>
</evidence>
<keyword evidence="1" id="KW-0479">Metal-binding</keyword>
<reference evidence="5 6" key="1">
    <citation type="submission" date="2024-10" db="EMBL/GenBank/DDBJ databases">
        <authorList>
            <person name="Kim D."/>
        </authorList>
    </citation>
    <scope>NUCLEOTIDE SEQUENCE [LARGE SCALE GENOMIC DNA]</scope>
    <source>
        <strain evidence="5">BH-2024</strain>
    </source>
</reference>
<proteinExistence type="predicted"/>
<dbReference type="InterPro" id="IPR007588">
    <property type="entry name" value="Znf_FLYWCH"/>
</dbReference>
<accession>A0ABD2KRA7</accession>
<gene>
    <name evidence="5" type="ORF">niasHT_030355</name>
</gene>
<organism evidence="5 6">
    <name type="scientific">Heterodera trifolii</name>
    <dbReference type="NCBI Taxonomy" id="157864"/>
    <lineage>
        <taxon>Eukaryota</taxon>
        <taxon>Metazoa</taxon>
        <taxon>Ecdysozoa</taxon>
        <taxon>Nematoda</taxon>
        <taxon>Chromadorea</taxon>
        <taxon>Rhabditida</taxon>
        <taxon>Tylenchina</taxon>
        <taxon>Tylenchomorpha</taxon>
        <taxon>Tylenchoidea</taxon>
        <taxon>Heteroderidae</taxon>
        <taxon>Heteroderinae</taxon>
        <taxon>Heterodera</taxon>
    </lineage>
</organism>
<evidence type="ECO:0000256" key="2">
    <source>
        <dbReference type="ARBA" id="ARBA00022771"/>
    </source>
</evidence>
<keyword evidence="3" id="KW-0862">Zinc</keyword>
<sequence>MEHTNIPEPVSWALTVGPPRLGPHVWAPARLGPSTFGPHTSKLQHDGHLYTFAKTSADGTTKFWRCEYKNSGEDKCKGRFWTSLRDEFIRIATPHTLNGIQVTSLRKKSRLPSKGVLL</sequence>